<dbReference type="PANTHER" id="PTHR15332">
    <property type="entry name" value="PROPROTEIN CONVERTASE SUBTILISIN_KEXIN TYPE 5-LIKE"/>
    <property type="match status" value="1"/>
</dbReference>
<dbReference type="PANTHER" id="PTHR15332:SF175">
    <property type="entry name" value="PROPROTEIN CONVERTASE SUBTILISIN_KEXIN TYPE 5-LIKE"/>
    <property type="match status" value="1"/>
</dbReference>
<name>A0A9Q0MNS9_9DIPT</name>
<dbReference type="EMBL" id="WJQU01000004">
    <property type="protein sequence ID" value="KAJ6635360.1"/>
    <property type="molecule type" value="Genomic_DNA"/>
</dbReference>
<dbReference type="GO" id="GO:0006508">
    <property type="term" value="P:proteolysis"/>
    <property type="evidence" value="ECO:0007669"/>
    <property type="project" value="UniProtKB-KW"/>
</dbReference>
<evidence type="ECO:0000313" key="1">
    <source>
        <dbReference type="EMBL" id="KAJ6635360.1"/>
    </source>
</evidence>
<proteinExistence type="predicted"/>
<dbReference type="SMART" id="SM00261">
    <property type="entry name" value="FU"/>
    <property type="match status" value="2"/>
</dbReference>
<keyword evidence="1" id="KW-0645">Protease</keyword>
<dbReference type="Gene3D" id="2.10.220.10">
    <property type="entry name" value="Hormone Receptor, Insulin-like Growth Factor Receptor 1, Chain A, domain 2"/>
    <property type="match status" value="1"/>
</dbReference>
<evidence type="ECO:0000313" key="2">
    <source>
        <dbReference type="Proteomes" id="UP001151699"/>
    </source>
</evidence>
<gene>
    <name evidence="1" type="primary">Fur2_0</name>
    <name evidence="1" type="ORF">Bhyg_13945</name>
</gene>
<dbReference type="OrthoDB" id="300641at2759"/>
<dbReference type="CDD" id="cd00064">
    <property type="entry name" value="FU"/>
    <property type="match status" value="1"/>
</dbReference>
<dbReference type="AlphaFoldDB" id="A0A9Q0MNS9"/>
<keyword evidence="2" id="KW-1185">Reference proteome</keyword>
<dbReference type="Proteomes" id="UP001151699">
    <property type="component" value="Chromosome C"/>
</dbReference>
<comment type="caution">
    <text evidence="1">The sequence shown here is derived from an EMBL/GenBank/DDBJ whole genome shotgun (WGS) entry which is preliminary data.</text>
</comment>
<protein>
    <submittedName>
        <fullName evidence="1">Furin-like protease 2</fullName>
    </submittedName>
</protein>
<accession>A0A9Q0MNS9</accession>
<dbReference type="SUPFAM" id="SSF57184">
    <property type="entry name" value="Growth factor receptor domain"/>
    <property type="match status" value="1"/>
</dbReference>
<dbReference type="GO" id="GO:0008233">
    <property type="term" value="F:peptidase activity"/>
    <property type="evidence" value="ECO:0007669"/>
    <property type="project" value="UniProtKB-KW"/>
</dbReference>
<organism evidence="1 2">
    <name type="scientific">Pseudolycoriella hygida</name>
    <dbReference type="NCBI Taxonomy" id="35572"/>
    <lineage>
        <taxon>Eukaryota</taxon>
        <taxon>Metazoa</taxon>
        <taxon>Ecdysozoa</taxon>
        <taxon>Arthropoda</taxon>
        <taxon>Hexapoda</taxon>
        <taxon>Insecta</taxon>
        <taxon>Pterygota</taxon>
        <taxon>Neoptera</taxon>
        <taxon>Endopterygota</taxon>
        <taxon>Diptera</taxon>
        <taxon>Nematocera</taxon>
        <taxon>Sciaroidea</taxon>
        <taxon>Sciaridae</taxon>
        <taxon>Pseudolycoriella</taxon>
    </lineage>
</organism>
<dbReference type="InterPro" id="IPR009030">
    <property type="entry name" value="Growth_fac_rcpt_cys_sf"/>
</dbReference>
<keyword evidence="1" id="KW-0378">Hydrolase</keyword>
<dbReference type="InterPro" id="IPR006212">
    <property type="entry name" value="Furin_repeat"/>
</dbReference>
<reference evidence="1" key="1">
    <citation type="submission" date="2022-07" db="EMBL/GenBank/DDBJ databases">
        <authorList>
            <person name="Trinca V."/>
            <person name="Uliana J.V.C."/>
            <person name="Torres T.T."/>
            <person name="Ward R.J."/>
            <person name="Monesi N."/>
        </authorList>
    </citation>
    <scope>NUCLEOTIDE SEQUENCE</scope>
    <source>
        <strain evidence="1">HSMRA1968</strain>
        <tissue evidence="1">Whole embryos</tissue>
    </source>
</reference>
<sequence length="103" mass="11277">MLSNPCASCHPSCLTCNGSSESQCITCRSGRFSYEGKCLNSCPDGYYGDKKRQECMACPTGCATCSNNGFCLTCKGNWMKNKKNRCIASGSENCDECKWISMF</sequence>